<gene>
    <name evidence="1" type="ORF">ACEZDB_12460</name>
</gene>
<dbReference type="EMBL" id="JBHEZY010000004">
    <property type="protein sequence ID" value="MFC1431454.1"/>
    <property type="molecule type" value="Genomic_DNA"/>
</dbReference>
<sequence>MQDLRMVATAAGQLTGETLRHAELRIGAMASWGCLIPAAAEKQALLESVLLQALGAPDRRRHPFGVAEARPLPDGLELRLESQQCVQALLDLLPYRERRGQRRGVTGLMAYGNGNAICVTMPHQAQVSAVSPRRAAPLVTVYGPRANSAAAQLDEHRDRLQAAGLRPAWGSEEIPGTKASRREPLPRNTFAQHAASYNMGSALLRRTRFWQALAGHSGLSLSIALGAWSAFGLSTVSEHDESDLT</sequence>
<organism evidence="1 2">
    <name type="scientific">Streptacidiphilus alkalitolerans</name>
    <dbReference type="NCBI Taxonomy" id="3342712"/>
    <lineage>
        <taxon>Bacteria</taxon>
        <taxon>Bacillati</taxon>
        <taxon>Actinomycetota</taxon>
        <taxon>Actinomycetes</taxon>
        <taxon>Kitasatosporales</taxon>
        <taxon>Streptomycetaceae</taxon>
        <taxon>Streptacidiphilus</taxon>
    </lineage>
</organism>
<dbReference type="RefSeq" id="WP_380552046.1">
    <property type="nucleotide sequence ID" value="NZ_JBHEZY010000004.1"/>
</dbReference>
<evidence type="ECO:0000313" key="2">
    <source>
        <dbReference type="Proteomes" id="UP001592530"/>
    </source>
</evidence>
<accession>A0ABV6WZQ8</accession>
<proteinExistence type="predicted"/>
<reference evidence="1 2" key="1">
    <citation type="submission" date="2024-09" db="EMBL/GenBank/DDBJ databases">
        <authorList>
            <person name="Lee S.D."/>
        </authorList>
    </citation>
    <scope>NUCLEOTIDE SEQUENCE [LARGE SCALE GENOMIC DNA]</scope>
    <source>
        <strain evidence="1 2">N1-3</strain>
    </source>
</reference>
<comment type="caution">
    <text evidence="1">The sequence shown here is derived from an EMBL/GenBank/DDBJ whole genome shotgun (WGS) entry which is preliminary data.</text>
</comment>
<name>A0ABV6WZQ8_9ACTN</name>
<protein>
    <submittedName>
        <fullName evidence="1">Uncharacterized protein</fullName>
    </submittedName>
</protein>
<evidence type="ECO:0000313" key="1">
    <source>
        <dbReference type="EMBL" id="MFC1431454.1"/>
    </source>
</evidence>
<dbReference type="Proteomes" id="UP001592530">
    <property type="component" value="Unassembled WGS sequence"/>
</dbReference>